<keyword evidence="1" id="KW-1133">Transmembrane helix</keyword>
<feature type="transmembrane region" description="Helical" evidence="1">
    <location>
        <begin position="6"/>
        <end position="25"/>
    </location>
</feature>
<dbReference type="AlphaFoldDB" id="A0A1E8PZ97"/>
<name>A0A1E8PZ97_9MYCO</name>
<protein>
    <submittedName>
        <fullName evidence="2">Uncharacterized protein</fullName>
    </submittedName>
</protein>
<dbReference type="Proteomes" id="UP000178953">
    <property type="component" value="Unassembled WGS sequence"/>
</dbReference>
<organism evidence="2 3">
    <name type="scientific">Mycolicibacterium grossiae</name>
    <dbReference type="NCBI Taxonomy" id="1552759"/>
    <lineage>
        <taxon>Bacteria</taxon>
        <taxon>Bacillati</taxon>
        <taxon>Actinomycetota</taxon>
        <taxon>Actinomycetes</taxon>
        <taxon>Mycobacteriales</taxon>
        <taxon>Mycobacteriaceae</taxon>
        <taxon>Mycolicibacterium</taxon>
    </lineage>
</organism>
<accession>A0A1E8PZ97</accession>
<reference evidence="2 3" key="1">
    <citation type="submission" date="2016-09" db="EMBL/GenBank/DDBJ databases">
        <title>genome sequence of Mycobacterium sp. 739 SCH.</title>
        <authorList>
            <person name="Greninger A.L."/>
            <person name="Qin X."/>
            <person name="Jerome K."/>
            <person name="Vora S."/>
            <person name="Quinn K."/>
        </authorList>
    </citation>
    <scope>NUCLEOTIDE SEQUENCE [LARGE SCALE GENOMIC DNA]</scope>
    <source>
        <strain evidence="2 3">SCH</strain>
    </source>
</reference>
<keyword evidence="1" id="KW-0812">Transmembrane</keyword>
<evidence type="ECO:0000313" key="2">
    <source>
        <dbReference type="EMBL" id="OFJ50924.1"/>
    </source>
</evidence>
<keyword evidence="3" id="KW-1185">Reference proteome</keyword>
<proteinExistence type="predicted"/>
<comment type="caution">
    <text evidence="2">The sequence shown here is derived from an EMBL/GenBank/DDBJ whole genome shotgun (WGS) entry which is preliminary data.</text>
</comment>
<dbReference type="EMBL" id="MCHX01000087">
    <property type="protein sequence ID" value="OFJ50924.1"/>
    <property type="molecule type" value="Genomic_DNA"/>
</dbReference>
<keyword evidence="1" id="KW-0472">Membrane</keyword>
<evidence type="ECO:0000256" key="1">
    <source>
        <dbReference type="SAM" id="Phobius"/>
    </source>
</evidence>
<sequence>MSVASASVVVLVFVGAAVIDLIAAIRRRTNSSKAMDLAPARPNRRRVPLFVPKPARRQLDLAASSAAGGQNS</sequence>
<evidence type="ECO:0000313" key="3">
    <source>
        <dbReference type="Proteomes" id="UP000178953"/>
    </source>
</evidence>
<gene>
    <name evidence="2" type="ORF">BEL07_25495</name>
</gene>